<dbReference type="PATRIC" id="fig|1203610.3.peg.1931"/>
<evidence type="ECO:0000313" key="2">
    <source>
        <dbReference type="EMBL" id="KKB58071.1"/>
    </source>
</evidence>
<keyword evidence="1" id="KW-0812">Transmembrane</keyword>
<dbReference type="AlphaFoldDB" id="A0A0F5JJU4"/>
<gene>
    <name evidence="2" type="ORF">HMPREF1536_01880</name>
</gene>
<reference evidence="2 3" key="1">
    <citation type="submission" date="2013-04" db="EMBL/GenBank/DDBJ databases">
        <title>The Genome Sequence of Parabacteroides gordonii DSM 23371.</title>
        <authorList>
            <consortium name="The Broad Institute Genomics Platform"/>
            <person name="Earl A."/>
            <person name="Ward D."/>
            <person name="Feldgarden M."/>
            <person name="Gevers D."/>
            <person name="Martens E."/>
            <person name="Sakamoto M."/>
            <person name="Benno Y."/>
            <person name="Suzuki N."/>
            <person name="Matsunaga N."/>
            <person name="Koshihara K."/>
            <person name="Seki M."/>
            <person name="Komiya H."/>
            <person name="Walker B."/>
            <person name="Young S."/>
            <person name="Zeng Q."/>
            <person name="Gargeya S."/>
            <person name="Fitzgerald M."/>
            <person name="Haas B."/>
            <person name="Abouelleil A."/>
            <person name="Allen A.W."/>
            <person name="Alvarado L."/>
            <person name="Arachchi H.M."/>
            <person name="Berlin A.M."/>
            <person name="Chapman S.B."/>
            <person name="Gainer-Dewar J."/>
            <person name="Goldberg J."/>
            <person name="Griggs A."/>
            <person name="Gujja S."/>
            <person name="Hansen M."/>
            <person name="Howarth C."/>
            <person name="Imamovic A."/>
            <person name="Ireland A."/>
            <person name="Larimer J."/>
            <person name="McCowan C."/>
            <person name="Murphy C."/>
            <person name="Pearson M."/>
            <person name="Poon T.W."/>
            <person name="Priest M."/>
            <person name="Roberts A."/>
            <person name="Saif S."/>
            <person name="Shea T."/>
            <person name="Sisk P."/>
            <person name="Sykes S."/>
            <person name="Wortman J."/>
            <person name="Nusbaum C."/>
            <person name="Birren B."/>
        </authorList>
    </citation>
    <scope>NUCLEOTIDE SEQUENCE [LARGE SCALE GENOMIC DNA]</scope>
    <source>
        <strain evidence="2 3">MS-1</strain>
    </source>
</reference>
<feature type="transmembrane region" description="Helical" evidence="1">
    <location>
        <begin position="6"/>
        <end position="23"/>
    </location>
</feature>
<protein>
    <submittedName>
        <fullName evidence="2">Uncharacterized protein</fullName>
    </submittedName>
</protein>
<organism evidence="2 3">
    <name type="scientific">Parabacteroides gordonii MS-1 = DSM 23371</name>
    <dbReference type="NCBI Taxonomy" id="1203610"/>
    <lineage>
        <taxon>Bacteria</taxon>
        <taxon>Pseudomonadati</taxon>
        <taxon>Bacteroidota</taxon>
        <taxon>Bacteroidia</taxon>
        <taxon>Bacteroidales</taxon>
        <taxon>Tannerellaceae</taxon>
        <taxon>Parabacteroides</taxon>
    </lineage>
</organism>
<evidence type="ECO:0000313" key="3">
    <source>
        <dbReference type="Proteomes" id="UP000033035"/>
    </source>
</evidence>
<keyword evidence="1" id="KW-0472">Membrane</keyword>
<dbReference type="STRING" id="1203610.HMPREF1536_01880"/>
<evidence type="ECO:0000256" key="1">
    <source>
        <dbReference type="SAM" id="Phobius"/>
    </source>
</evidence>
<dbReference type="EMBL" id="AQHW01000011">
    <property type="protein sequence ID" value="KKB58071.1"/>
    <property type="molecule type" value="Genomic_DNA"/>
</dbReference>
<name>A0A0F5JJU4_9BACT</name>
<dbReference type="HOGENOM" id="CLU_220467_0_0_10"/>
<dbReference type="Proteomes" id="UP000033035">
    <property type="component" value="Unassembled WGS sequence"/>
</dbReference>
<sequence length="36" mass="4062">MGPALFLYSLLGAAALIGYIFLFKTKKGRDWLERNS</sequence>
<comment type="caution">
    <text evidence="2">The sequence shown here is derived from an EMBL/GenBank/DDBJ whole genome shotgun (WGS) entry which is preliminary data.</text>
</comment>
<keyword evidence="3" id="KW-1185">Reference proteome</keyword>
<accession>A0A0F5JJU4</accession>
<proteinExistence type="predicted"/>
<keyword evidence="1" id="KW-1133">Transmembrane helix</keyword>